<dbReference type="OrthoDB" id="258796at2"/>
<dbReference type="PANTHER" id="PTHR45947:SF3">
    <property type="entry name" value="SULFOQUINOVOSYL TRANSFERASE SQD2"/>
    <property type="match status" value="1"/>
</dbReference>
<evidence type="ECO:0000313" key="2">
    <source>
        <dbReference type="EMBL" id="ACL71883.1"/>
    </source>
</evidence>
<dbReference type="Pfam" id="PF13439">
    <property type="entry name" value="Glyco_transf_4"/>
    <property type="match status" value="1"/>
</dbReference>
<name>B8GN22_THISH</name>
<keyword evidence="2" id="KW-0808">Transferase</keyword>
<dbReference type="Gene3D" id="3.40.50.2000">
    <property type="entry name" value="Glycogen Phosphorylase B"/>
    <property type="match status" value="2"/>
</dbReference>
<dbReference type="CDD" id="cd03801">
    <property type="entry name" value="GT4_PimA-like"/>
    <property type="match status" value="1"/>
</dbReference>
<accession>B8GN22</accession>
<dbReference type="Proteomes" id="UP000002383">
    <property type="component" value="Chromosome"/>
</dbReference>
<reference evidence="2 3" key="1">
    <citation type="journal article" date="2011" name="Stand. Genomic Sci.">
        <title>Complete genome sequence of 'Thioalkalivibrio sulfidophilus' HL-EbGr7.</title>
        <authorList>
            <person name="Muyzer G."/>
            <person name="Sorokin D.Y."/>
            <person name="Mavromatis K."/>
            <person name="Lapidus A."/>
            <person name="Clum A."/>
            <person name="Ivanova N."/>
            <person name="Pati A."/>
            <person name="d'Haeseleer P."/>
            <person name="Woyke T."/>
            <person name="Kyrpides N.C."/>
        </authorList>
    </citation>
    <scope>NUCLEOTIDE SEQUENCE [LARGE SCALE GENOMIC DNA]</scope>
    <source>
        <strain evidence="2 3">HL-EbGR7</strain>
    </source>
</reference>
<evidence type="ECO:0000259" key="1">
    <source>
        <dbReference type="Pfam" id="PF13439"/>
    </source>
</evidence>
<sequence>MNILILSKRQYTGKDLLDDRYGRLYEISYELASQGAYVHGVVRSYRKKPDFFGSSGLQGGRLEWDSISGNPVSPLAWRKYILHVMGVVRDFSPDVIWASSDVFHLLAARHISKVSGIPYVADLYDNYESFGLTKIPGARYGLRKACRDASGITVVTNELADYIMRDYGLGEMPVRVIGNAVNAKIFRPQDVGEARQVLGLPSDVPLVGTAGALYRSRDIETLFRSAEILRDEWPSLKVVVAGPRDRVARRYLGRDYVIDLGVVKQDKVATLFSALDVGVVCNLDSSFGRYCYPQKYNEMLACHLQVVAADVGEMSNLPGISRDRLYRPGRPETLVKAVDSVLKSATGEVITPPTWEQRARELMSFLSDVAIRTGRDRSGVSRQN</sequence>
<keyword evidence="3" id="KW-1185">Reference proteome</keyword>
<dbReference type="eggNOG" id="COG0438">
    <property type="taxonomic scope" value="Bacteria"/>
</dbReference>
<dbReference type="KEGG" id="tgr:Tgr7_0792"/>
<dbReference type="PANTHER" id="PTHR45947">
    <property type="entry name" value="SULFOQUINOVOSYL TRANSFERASE SQD2"/>
    <property type="match status" value="1"/>
</dbReference>
<gene>
    <name evidence="2" type="ordered locus">Tgr7_0792</name>
</gene>
<dbReference type="InterPro" id="IPR050194">
    <property type="entry name" value="Glycosyltransferase_grp1"/>
</dbReference>
<dbReference type="CAZy" id="GT4">
    <property type="family name" value="Glycosyltransferase Family 4"/>
</dbReference>
<dbReference type="Pfam" id="PF13692">
    <property type="entry name" value="Glyco_trans_1_4"/>
    <property type="match status" value="1"/>
</dbReference>
<dbReference type="HOGENOM" id="CLU_009583_2_4_6"/>
<protein>
    <submittedName>
        <fullName evidence="2">Glycosyl transferase group 1</fullName>
    </submittedName>
</protein>
<dbReference type="AlphaFoldDB" id="B8GN22"/>
<feature type="domain" description="Glycosyltransferase subfamily 4-like N-terminal" evidence="1">
    <location>
        <begin position="24"/>
        <end position="183"/>
    </location>
</feature>
<dbReference type="GO" id="GO:0016757">
    <property type="term" value="F:glycosyltransferase activity"/>
    <property type="evidence" value="ECO:0007669"/>
    <property type="project" value="UniProtKB-ARBA"/>
</dbReference>
<proteinExistence type="predicted"/>
<dbReference type="EMBL" id="CP001339">
    <property type="protein sequence ID" value="ACL71883.1"/>
    <property type="molecule type" value="Genomic_DNA"/>
</dbReference>
<dbReference type="RefSeq" id="WP_012637371.1">
    <property type="nucleotide sequence ID" value="NC_011901.1"/>
</dbReference>
<dbReference type="InterPro" id="IPR028098">
    <property type="entry name" value="Glyco_trans_4-like_N"/>
</dbReference>
<evidence type="ECO:0000313" key="3">
    <source>
        <dbReference type="Proteomes" id="UP000002383"/>
    </source>
</evidence>
<dbReference type="SUPFAM" id="SSF53756">
    <property type="entry name" value="UDP-Glycosyltransferase/glycogen phosphorylase"/>
    <property type="match status" value="1"/>
</dbReference>
<dbReference type="STRING" id="396588.Tgr7_0792"/>
<organism evidence="2 3">
    <name type="scientific">Thioalkalivibrio sulfidiphilus (strain HL-EbGR7)</name>
    <dbReference type="NCBI Taxonomy" id="396588"/>
    <lineage>
        <taxon>Bacteria</taxon>
        <taxon>Pseudomonadati</taxon>
        <taxon>Pseudomonadota</taxon>
        <taxon>Gammaproteobacteria</taxon>
        <taxon>Chromatiales</taxon>
        <taxon>Ectothiorhodospiraceae</taxon>
        <taxon>Thioalkalivibrio</taxon>
    </lineage>
</organism>